<sequence length="66" mass="7557">MADTTVMETLDCTLRGRTYFISDCDPTDQLGFRSNEDDCSSVLLKLGEYAPGEFFLLWRRVSRNTV</sequence>
<dbReference type="Proteomes" id="UP000011680">
    <property type="component" value="Unassembled WGS sequence"/>
</dbReference>
<accession>M0NHY4</accession>
<proteinExistence type="predicted"/>
<dbReference type="EMBL" id="AOMF01000022">
    <property type="protein sequence ID" value="EMA56724.1"/>
    <property type="molecule type" value="Genomic_DNA"/>
</dbReference>
<evidence type="ECO:0000313" key="2">
    <source>
        <dbReference type="Proteomes" id="UP000011680"/>
    </source>
</evidence>
<comment type="caution">
    <text evidence="1">The sequence shown here is derived from an EMBL/GenBank/DDBJ whole genome shotgun (WGS) entry which is preliminary data.</text>
</comment>
<gene>
    <name evidence="1" type="ORF">C451_01055</name>
</gene>
<reference evidence="1 2" key="1">
    <citation type="journal article" date="2014" name="PLoS Genet.">
        <title>Phylogenetically driven sequencing of extremely halophilic archaea reveals strategies for static and dynamic osmo-response.</title>
        <authorList>
            <person name="Becker E.A."/>
            <person name="Seitzer P.M."/>
            <person name="Tritt A."/>
            <person name="Larsen D."/>
            <person name="Krusor M."/>
            <person name="Yao A.I."/>
            <person name="Wu D."/>
            <person name="Madern D."/>
            <person name="Eisen J.A."/>
            <person name="Darling A.E."/>
            <person name="Facciotti M.T."/>
        </authorList>
    </citation>
    <scope>NUCLEOTIDE SEQUENCE [LARGE SCALE GENOMIC DNA]</scope>
    <source>
        <strain evidence="1 2">JCM 13552</strain>
    </source>
</reference>
<organism evidence="1 2">
    <name type="scientific">Halococcus thailandensis JCM 13552</name>
    <dbReference type="NCBI Taxonomy" id="1227457"/>
    <lineage>
        <taxon>Archaea</taxon>
        <taxon>Methanobacteriati</taxon>
        <taxon>Methanobacteriota</taxon>
        <taxon>Stenosarchaea group</taxon>
        <taxon>Halobacteria</taxon>
        <taxon>Halobacteriales</taxon>
        <taxon>Halococcaceae</taxon>
        <taxon>Halococcus</taxon>
    </lineage>
</organism>
<dbReference type="AlphaFoldDB" id="M0NHY4"/>
<name>M0NHY4_9EURY</name>
<protein>
    <submittedName>
        <fullName evidence="1">Uncharacterized protein</fullName>
    </submittedName>
</protein>
<evidence type="ECO:0000313" key="1">
    <source>
        <dbReference type="EMBL" id="EMA56724.1"/>
    </source>
</evidence>
<keyword evidence="2" id="KW-1185">Reference proteome</keyword>